<evidence type="ECO:0000256" key="13">
    <source>
        <dbReference type="SAM" id="MobiDB-lite"/>
    </source>
</evidence>
<keyword evidence="6" id="KW-0256">Endoplasmic reticulum</keyword>
<evidence type="ECO:0000313" key="17">
    <source>
        <dbReference type="Proteomes" id="UP001140206"/>
    </source>
</evidence>
<dbReference type="GO" id="GO:0008270">
    <property type="term" value="F:zinc ion binding"/>
    <property type="evidence" value="ECO:0007669"/>
    <property type="project" value="UniProtKB-KW"/>
</dbReference>
<dbReference type="InterPro" id="IPR027370">
    <property type="entry name" value="Znf-RING_euk"/>
</dbReference>
<keyword evidence="9 14" id="KW-0472">Membrane</keyword>
<keyword evidence="4" id="KW-0479">Metal-binding</keyword>
<dbReference type="Gene3D" id="3.30.40.10">
    <property type="entry name" value="Zinc/RING finger domain, C3HC4 (zinc finger)"/>
    <property type="match status" value="1"/>
</dbReference>
<feature type="domain" description="RING-type" evidence="15">
    <location>
        <begin position="67"/>
        <end position="110"/>
    </location>
</feature>
<evidence type="ECO:0000256" key="2">
    <source>
        <dbReference type="ARBA" id="ARBA00014068"/>
    </source>
</evidence>
<dbReference type="GO" id="GO:0061630">
    <property type="term" value="F:ubiquitin protein ligase activity"/>
    <property type="evidence" value="ECO:0007669"/>
    <property type="project" value="InterPro"/>
</dbReference>
<dbReference type="InterPro" id="IPR001841">
    <property type="entry name" value="Znf_RING"/>
</dbReference>
<evidence type="ECO:0000256" key="7">
    <source>
        <dbReference type="ARBA" id="ARBA00022833"/>
    </source>
</evidence>
<feature type="transmembrane region" description="Helical" evidence="14">
    <location>
        <begin position="217"/>
        <end position="237"/>
    </location>
</feature>
<evidence type="ECO:0000259" key="15">
    <source>
        <dbReference type="PROSITE" id="PS50089"/>
    </source>
</evidence>
<dbReference type="SMART" id="SM00184">
    <property type="entry name" value="RING"/>
    <property type="match status" value="1"/>
</dbReference>
<dbReference type="GO" id="GO:0005789">
    <property type="term" value="C:endoplasmic reticulum membrane"/>
    <property type="evidence" value="ECO:0007669"/>
    <property type="project" value="UniProtKB-SubCell"/>
</dbReference>
<evidence type="ECO:0000256" key="3">
    <source>
        <dbReference type="ARBA" id="ARBA00022692"/>
    </source>
</evidence>
<dbReference type="PANTHER" id="PTHR22894">
    <property type="entry name" value="RING-TYPE DOMAIN-CONTAINING PROTEIN"/>
    <property type="match status" value="1"/>
</dbReference>
<evidence type="ECO:0000313" key="16">
    <source>
        <dbReference type="EMBL" id="KAJ4797963.1"/>
    </source>
</evidence>
<evidence type="ECO:0000256" key="5">
    <source>
        <dbReference type="ARBA" id="ARBA00022771"/>
    </source>
</evidence>
<organism evidence="16 17">
    <name type="scientific">Rhynchospora pubera</name>
    <dbReference type="NCBI Taxonomy" id="906938"/>
    <lineage>
        <taxon>Eukaryota</taxon>
        <taxon>Viridiplantae</taxon>
        <taxon>Streptophyta</taxon>
        <taxon>Embryophyta</taxon>
        <taxon>Tracheophyta</taxon>
        <taxon>Spermatophyta</taxon>
        <taxon>Magnoliopsida</taxon>
        <taxon>Liliopsida</taxon>
        <taxon>Poales</taxon>
        <taxon>Cyperaceae</taxon>
        <taxon>Cyperoideae</taxon>
        <taxon>Rhynchosporeae</taxon>
        <taxon>Rhynchospora</taxon>
    </lineage>
</organism>
<comment type="caution">
    <text evidence="16">The sequence shown here is derived from an EMBL/GenBank/DDBJ whole genome shotgun (WGS) entry which is preliminary data.</text>
</comment>
<dbReference type="PROSITE" id="PS50089">
    <property type="entry name" value="ZF_RING_2"/>
    <property type="match status" value="1"/>
</dbReference>
<evidence type="ECO:0000256" key="9">
    <source>
        <dbReference type="ARBA" id="ARBA00023136"/>
    </source>
</evidence>
<evidence type="ECO:0000256" key="1">
    <source>
        <dbReference type="ARBA" id="ARBA00004477"/>
    </source>
</evidence>
<name>A0AAV8G4D5_9POAL</name>
<evidence type="ECO:0000256" key="8">
    <source>
        <dbReference type="ARBA" id="ARBA00022989"/>
    </source>
</evidence>
<dbReference type="AlphaFoldDB" id="A0AAV8G4D5"/>
<dbReference type="Proteomes" id="UP001140206">
    <property type="component" value="Chromosome 2"/>
</dbReference>
<dbReference type="Pfam" id="PF13445">
    <property type="entry name" value="zf-RING_UBOX"/>
    <property type="match status" value="1"/>
</dbReference>
<keyword evidence="5 12" id="KW-0863">Zinc-finger</keyword>
<dbReference type="InterPro" id="IPR013083">
    <property type="entry name" value="Znf_RING/FYVE/PHD"/>
</dbReference>
<feature type="region of interest" description="Disordered" evidence="13">
    <location>
        <begin position="1"/>
        <end position="38"/>
    </location>
</feature>
<keyword evidence="3 14" id="KW-0812">Transmembrane</keyword>
<evidence type="ECO:0000256" key="6">
    <source>
        <dbReference type="ARBA" id="ARBA00022824"/>
    </source>
</evidence>
<dbReference type="SUPFAM" id="SSF57850">
    <property type="entry name" value="RING/U-box"/>
    <property type="match status" value="1"/>
</dbReference>
<keyword evidence="7" id="KW-0862">Zinc</keyword>
<evidence type="ECO:0000256" key="10">
    <source>
        <dbReference type="ARBA" id="ARBA00030110"/>
    </source>
</evidence>
<dbReference type="CDD" id="cd16539">
    <property type="entry name" value="RING-HC_RNF113A_B"/>
    <property type="match status" value="1"/>
</dbReference>
<dbReference type="Pfam" id="PF06803">
    <property type="entry name" value="DUF1232"/>
    <property type="match status" value="1"/>
</dbReference>
<protein>
    <recommendedName>
        <fullName evidence="2">E3 ubiquitin-protein ligase RNF170</fullName>
    </recommendedName>
    <alternativeName>
        <fullName evidence="11">RING finger protein 170</fullName>
    </alternativeName>
    <alternativeName>
        <fullName evidence="10">RING-type E3 ubiquitin transferase RNF170</fullName>
    </alternativeName>
</protein>
<evidence type="ECO:0000256" key="11">
    <source>
        <dbReference type="ARBA" id="ARBA00031107"/>
    </source>
</evidence>
<sequence length="242" mass="27863">MVKTTSVFVLTDPTGPQEKAQTQSHRVTERKREREREKERGLKNLIYRGVETETEIEMERPPDNDCCSVCHEDFTLPFQANCSHWFCGECIMRVWDHSAALQPCKCPICRRLITLLVPGDMPPQHLHLPQATQVLRNVEAYNTRFGGGPRSLIQRLQDLPFFTRRLFREFMDPQRTLPLIFRARMFFAMAMSAIYVLSPVDIIPEGIFGLAGFLDDALILVVVFLHLAALYRSLLLYRHGGT</sequence>
<keyword evidence="17" id="KW-1185">Reference proteome</keyword>
<evidence type="ECO:0000256" key="4">
    <source>
        <dbReference type="ARBA" id="ARBA00022723"/>
    </source>
</evidence>
<dbReference type="InterPro" id="IPR038896">
    <property type="entry name" value="RNF170"/>
</dbReference>
<dbReference type="InterPro" id="IPR010652">
    <property type="entry name" value="DUF1232"/>
</dbReference>
<dbReference type="EMBL" id="JAMFTS010000002">
    <property type="protein sequence ID" value="KAJ4797963.1"/>
    <property type="molecule type" value="Genomic_DNA"/>
</dbReference>
<dbReference type="PANTHER" id="PTHR22894:SF5">
    <property type="entry name" value="RING-TYPE DOMAIN-CONTAINING PROTEIN"/>
    <property type="match status" value="1"/>
</dbReference>
<reference evidence="16" key="1">
    <citation type="submission" date="2022-08" db="EMBL/GenBank/DDBJ databases">
        <authorList>
            <person name="Marques A."/>
        </authorList>
    </citation>
    <scope>NUCLEOTIDE SEQUENCE</scope>
    <source>
        <strain evidence="16">RhyPub2mFocal</strain>
        <tissue evidence="16">Leaves</tissue>
    </source>
</reference>
<feature type="transmembrane region" description="Helical" evidence="14">
    <location>
        <begin position="179"/>
        <end position="197"/>
    </location>
</feature>
<dbReference type="InterPro" id="IPR017907">
    <property type="entry name" value="Znf_RING_CS"/>
</dbReference>
<comment type="subcellular location">
    <subcellularLocation>
        <location evidence="1">Endoplasmic reticulum membrane</location>
        <topology evidence="1">Multi-pass membrane protein</topology>
    </subcellularLocation>
</comment>
<gene>
    <name evidence="16" type="ORF">LUZ62_049209</name>
</gene>
<feature type="compositionally biased region" description="Basic and acidic residues" evidence="13">
    <location>
        <begin position="26"/>
        <end position="38"/>
    </location>
</feature>
<keyword evidence="8 14" id="KW-1133">Transmembrane helix</keyword>
<accession>A0AAV8G4D5</accession>
<proteinExistence type="predicted"/>
<dbReference type="PROSITE" id="PS00518">
    <property type="entry name" value="ZF_RING_1"/>
    <property type="match status" value="1"/>
</dbReference>
<evidence type="ECO:0000256" key="14">
    <source>
        <dbReference type="SAM" id="Phobius"/>
    </source>
</evidence>
<evidence type="ECO:0000256" key="12">
    <source>
        <dbReference type="PROSITE-ProRule" id="PRU00175"/>
    </source>
</evidence>